<evidence type="ECO:0000313" key="6">
    <source>
        <dbReference type="EMBL" id="KAA6337162.1"/>
    </source>
</evidence>
<keyword evidence="4" id="KW-0949">S-adenosyl-L-methionine</keyword>
<comment type="caution">
    <text evidence="6">The sequence shown here is derived from an EMBL/GenBank/DDBJ whole genome shotgun (WGS) entry which is preliminary data.</text>
</comment>
<dbReference type="EMBL" id="SNRY01000724">
    <property type="protein sequence ID" value="KAA6337162.1"/>
    <property type="molecule type" value="Genomic_DNA"/>
</dbReference>
<sequence length="365" mass="42320">MSNMEKSILIQGDNIQGLDYLLECRQLKGKIDLVYIDPPYATGGNFTITNGRATTISNSKNGDIAYTDTLKGIDFIDFLRKRLVLIHKLLSEQGSIYLHIDYKIGHYVKVMMDEIFGIDNFRNDITRIKCNPKNFDRIGYGNMKDLILFYTKSSNPIWNEPRKKYTEKDLEKLFPKQDKQGRYYTTVPIHAPGETKNGKSNQPFKGILPPVGRHWRTDVATLEQWDKEGLIEYSSTGNPRKIIYADEREGMRIQDIWEYKDLQYPQYPTEKNPDLLDLIIKTSSNENSIVLDCFCGSGTTLKSAQMNNRKWIGIDLSEFAIKITLDKLRKIQDDLFLTKPDFEFLSLDEKRLTVNLLPTYRQIKN</sequence>
<dbReference type="PANTHER" id="PTHR13370:SF24">
    <property type="entry name" value="TYPE III RESTRICTION-MODIFICATION ENZYME STYLTI MOD SUBUNIT"/>
    <property type="match status" value="1"/>
</dbReference>
<dbReference type="GO" id="GO:0003677">
    <property type="term" value="F:DNA binding"/>
    <property type="evidence" value="ECO:0007669"/>
    <property type="project" value="InterPro"/>
</dbReference>
<dbReference type="EC" id="2.1.1.113" evidence="6"/>
<evidence type="ECO:0000259" key="5">
    <source>
        <dbReference type="Pfam" id="PF01555"/>
    </source>
</evidence>
<accession>A0A5J4RUQ7</accession>
<organism evidence="6">
    <name type="scientific">termite gut metagenome</name>
    <dbReference type="NCBI Taxonomy" id="433724"/>
    <lineage>
        <taxon>unclassified sequences</taxon>
        <taxon>metagenomes</taxon>
        <taxon>organismal metagenomes</taxon>
    </lineage>
</organism>
<dbReference type="PRINTS" id="PR00506">
    <property type="entry name" value="D21N6MTFRASE"/>
</dbReference>
<dbReference type="Gene3D" id="3.40.50.150">
    <property type="entry name" value="Vaccinia Virus protein VP39"/>
    <property type="match status" value="1"/>
</dbReference>
<dbReference type="GO" id="GO:0032259">
    <property type="term" value="P:methylation"/>
    <property type="evidence" value="ECO:0007669"/>
    <property type="project" value="UniProtKB-KW"/>
</dbReference>
<dbReference type="SUPFAM" id="SSF53335">
    <property type="entry name" value="S-adenosyl-L-methionine-dependent methyltransferases"/>
    <property type="match status" value="1"/>
</dbReference>
<dbReference type="InterPro" id="IPR002295">
    <property type="entry name" value="N4/N6-MTase_EcoPI_Mod-like"/>
</dbReference>
<protein>
    <submittedName>
        <fullName evidence="6">Modification methylase BamHI</fullName>
        <ecNumber evidence="6">2.1.1.113</ecNumber>
    </submittedName>
</protein>
<dbReference type="PANTHER" id="PTHR13370">
    <property type="entry name" value="RNA METHYLASE-RELATED"/>
    <property type="match status" value="1"/>
</dbReference>
<dbReference type="GO" id="GO:0015667">
    <property type="term" value="F:site-specific DNA-methyltransferase (cytosine-N4-specific) activity"/>
    <property type="evidence" value="ECO:0007669"/>
    <property type="project" value="UniProtKB-EC"/>
</dbReference>
<evidence type="ECO:0000256" key="1">
    <source>
        <dbReference type="ARBA" id="ARBA00006594"/>
    </source>
</evidence>
<evidence type="ECO:0000256" key="2">
    <source>
        <dbReference type="ARBA" id="ARBA00022603"/>
    </source>
</evidence>
<name>A0A5J4RUQ7_9ZZZZ</name>
<dbReference type="Pfam" id="PF01555">
    <property type="entry name" value="N6_N4_Mtase"/>
    <property type="match status" value="1"/>
</dbReference>
<dbReference type="GO" id="GO:0005737">
    <property type="term" value="C:cytoplasm"/>
    <property type="evidence" value="ECO:0007669"/>
    <property type="project" value="TreeGrafter"/>
</dbReference>
<dbReference type="InterPro" id="IPR029063">
    <property type="entry name" value="SAM-dependent_MTases_sf"/>
</dbReference>
<evidence type="ECO:0000256" key="3">
    <source>
        <dbReference type="ARBA" id="ARBA00022679"/>
    </source>
</evidence>
<gene>
    <name evidence="6" type="ORF">EZS27_014725</name>
</gene>
<feature type="domain" description="DNA methylase N-4/N-6" evidence="5">
    <location>
        <begin position="31"/>
        <end position="324"/>
    </location>
</feature>
<proteinExistence type="inferred from homology"/>
<dbReference type="GO" id="GO:0008170">
    <property type="term" value="F:N-methyltransferase activity"/>
    <property type="evidence" value="ECO:0007669"/>
    <property type="project" value="InterPro"/>
</dbReference>
<dbReference type="PROSITE" id="PS00092">
    <property type="entry name" value="N6_MTASE"/>
    <property type="match status" value="1"/>
</dbReference>
<dbReference type="InterPro" id="IPR002052">
    <property type="entry name" value="DNA_methylase_N6_adenine_CS"/>
</dbReference>
<keyword evidence="2 6" id="KW-0489">Methyltransferase</keyword>
<evidence type="ECO:0000256" key="4">
    <source>
        <dbReference type="ARBA" id="ARBA00022691"/>
    </source>
</evidence>
<dbReference type="InterPro" id="IPR002941">
    <property type="entry name" value="DNA_methylase_N4/N6"/>
</dbReference>
<comment type="similarity">
    <text evidence="1">Belongs to the N(4)/N(6)-methyltransferase family.</text>
</comment>
<keyword evidence="3 6" id="KW-0808">Transferase</keyword>
<reference evidence="6" key="1">
    <citation type="submission" date="2019-03" db="EMBL/GenBank/DDBJ databases">
        <title>Single cell metagenomics reveals metabolic interactions within the superorganism composed of flagellate Streblomastix strix and complex community of Bacteroidetes bacteria on its surface.</title>
        <authorList>
            <person name="Treitli S.C."/>
            <person name="Kolisko M."/>
            <person name="Husnik F."/>
            <person name="Keeling P."/>
            <person name="Hampl V."/>
        </authorList>
    </citation>
    <scope>NUCLEOTIDE SEQUENCE</scope>
    <source>
        <strain evidence="6">STM</strain>
    </source>
</reference>
<dbReference type="AlphaFoldDB" id="A0A5J4RUQ7"/>